<evidence type="ECO:0000313" key="2">
    <source>
        <dbReference type="EMBL" id="RAK70478.1"/>
    </source>
</evidence>
<proteinExistence type="predicted"/>
<dbReference type="CDD" id="cd00038">
    <property type="entry name" value="CAP_ED"/>
    <property type="match status" value="1"/>
</dbReference>
<dbReference type="Proteomes" id="UP000248553">
    <property type="component" value="Unassembled WGS sequence"/>
</dbReference>
<dbReference type="RefSeq" id="WP_111477228.1">
    <property type="nucleotide sequence ID" value="NZ_QHKM01000001.1"/>
</dbReference>
<evidence type="ECO:0000313" key="3">
    <source>
        <dbReference type="Proteomes" id="UP000248553"/>
    </source>
</evidence>
<evidence type="ECO:0000259" key="1">
    <source>
        <dbReference type="Pfam" id="PF00027"/>
    </source>
</evidence>
<dbReference type="Gene3D" id="2.60.120.10">
    <property type="entry name" value="Jelly Rolls"/>
    <property type="match status" value="1"/>
</dbReference>
<dbReference type="InterPro" id="IPR014710">
    <property type="entry name" value="RmlC-like_jellyroll"/>
</dbReference>
<protein>
    <submittedName>
        <fullName evidence="2">Crp/Fnr family transcriptional regulator</fullName>
    </submittedName>
</protein>
<comment type="caution">
    <text evidence="2">The sequence shown here is derived from an EMBL/GenBank/DDBJ whole genome shotgun (WGS) entry which is preliminary data.</text>
</comment>
<dbReference type="Pfam" id="PF00027">
    <property type="entry name" value="cNMP_binding"/>
    <property type="match status" value="1"/>
</dbReference>
<gene>
    <name evidence="2" type="ORF">DLM85_06500</name>
</gene>
<dbReference type="InterPro" id="IPR018490">
    <property type="entry name" value="cNMP-bd_dom_sf"/>
</dbReference>
<sequence>MNPPADAQTVLLEYFRRHLPGASAAELAAIGSLFEGRQLARHEVLLRASEVARVGAFVARGCLRSFVVDARGKEHIVQFAPENWWISDQNSLNRHEPAQFTIDAVEASEVLLFDATFFRKLSQITPAFTEFFHRLLQNNVRTLQRRLVLTLSASAEQRYVDFLQTYPTLARRLPQRMIASYLGVTPESLSRIRRELAGH</sequence>
<keyword evidence="3" id="KW-1185">Reference proteome</keyword>
<accession>A0A328BZ97</accession>
<dbReference type="OrthoDB" id="667553at2"/>
<feature type="domain" description="Cyclic nucleotide-binding" evidence="1">
    <location>
        <begin position="37"/>
        <end position="122"/>
    </location>
</feature>
<dbReference type="InterPro" id="IPR000595">
    <property type="entry name" value="cNMP-bd_dom"/>
</dbReference>
<dbReference type="SUPFAM" id="SSF51206">
    <property type="entry name" value="cAMP-binding domain-like"/>
    <property type="match status" value="1"/>
</dbReference>
<dbReference type="AlphaFoldDB" id="A0A328BZ97"/>
<organism evidence="2 3">
    <name type="scientific">Hymenobacter edaphi</name>
    <dbReference type="NCBI Taxonomy" id="2211146"/>
    <lineage>
        <taxon>Bacteria</taxon>
        <taxon>Pseudomonadati</taxon>
        <taxon>Bacteroidota</taxon>
        <taxon>Cytophagia</taxon>
        <taxon>Cytophagales</taxon>
        <taxon>Hymenobacteraceae</taxon>
        <taxon>Hymenobacter</taxon>
    </lineage>
</organism>
<name>A0A328BZ97_9BACT</name>
<reference evidence="3" key="1">
    <citation type="submission" date="2018-05" db="EMBL/GenBank/DDBJ databases">
        <authorList>
            <person name="Nie L."/>
        </authorList>
    </citation>
    <scope>NUCLEOTIDE SEQUENCE [LARGE SCALE GENOMIC DNA]</scope>
    <source>
        <strain evidence="3">NL</strain>
    </source>
</reference>
<dbReference type="EMBL" id="QHKM01000001">
    <property type="protein sequence ID" value="RAK70478.1"/>
    <property type="molecule type" value="Genomic_DNA"/>
</dbReference>